<reference evidence="2" key="2">
    <citation type="submission" date="2020-11" db="EMBL/GenBank/DDBJ databases">
        <authorList>
            <person name="McCartney M.A."/>
            <person name="Auch B."/>
            <person name="Kono T."/>
            <person name="Mallez S."/>
            <person name="Becker A."/>
            <person name="Gohl D.M."/>
            <person name="Silverstein K.A.T."/>
            <person name="Koren S."/>
            <person name="Bechman K.B."/>
            <person name="Herman A."/>
            <person name="Abrahante J.E."/>
            <person name="Garbe J."/>
        </authorList>
    </citation>
    <scope>NUCLEOTIDE SEQUENCE</scope>
    <source>
        <strain evidence="2">Duluth1</strain>
        <tissue evidence="2">Whole animal</tissue>
    </source>
</reference>
<organism evidence="2 3">
    <name type="scientific">Dreissena polymorpha</name>
    <name type="common">Zebra mussel</name>
    <name type="synonym">Mytilus polymorpha</name>
    <dbReference type="NCBI Taxonomy" id="45954"/>
    <lineage>
        <taxon>Eukaryota</taxon>
        <taxon>Metazoa</taxon>
        <taxon>Spiralia</taxon>
        <taxon>Lophotrochozoa</taxon>
        <taxon>Mollusca</taxon>
        <taxon>Bivalvia</taxon>
        <taxon>Autobranchia</taxon>
        <taxon>Heteroconchia</taxon>
        <taxon>Euheterodonta</taxon>
        <taxon>Imparidentia</taxon>
        <taxon>Neoheterodontei</taxon>
        <taxon>Myida</taxon>
        <taxon>Dreissenoidea</taxon>
        <taxon>Dreissenidae</taxon>
        <taxon>Dreissena</taxon>
    </lineage>
</organism>
<dbReference type="AlphaFoldDB" id="A0A9D4K8R2"/>
<reference evidence="2" key="1">
    <citation type="journal article" date="2019" name="bioRxiv">
        <title>The Genome of the Zebra Mussel, Dreissena polymorpha: A Resource for Invasive Species Research.</title>
        <authorList>
            <person name="McCartney M.A."/>
            <person name="Auch B."/>
            <person name="Kono T."/>
            <person name="Mallez S."/>
            <person name="Zhang Y."/>
            <person name="Obille A."/>
            <person name="Becker A."/>
            <person name="Abrahante J.E."/>
            <person name="Garbe J."/>
            <person name="Badalamenti J.P."/>
            <person name="Herman A."/>
            <person name="Mangelson H."/>
            <person name="Liachko I."/>
            <person name="Sullivan S."/>
            <person name="Sone E.D."/>
            <person name="Koren S."/>
            <person name="Silverstein K.A.T."/>
            <person name="Beckman K.B."/>
            <person name="Gohl D.M."/>
        </authorList>
    </citation>
    <scope>NUCLEOTIDE SEQUENCE</scope>
    <source>
        <strain evidence="2">Duluth1</strain>
        <tissue evidence="2">Whole animal</tissue>
    </source>
</reference>
<dbReference type="EMBL" id="JAIWYP010000004">
    <property type="protein sequence ID" value="KAH3834911.1"/>
    <property type="molecule type" value="Genomic_DNA"/>
</dbReference>
<name>A0A9D4K8R2_DREPO</name>
<gene>
    <name evidence="2" type="ORF">DPMN_108244</name>
</gene>
<protein>
    <submittedName>
        <fullName evidence="2">Uncharacterized protein</fullName>
    </submittedName>
</protein>
<keyword evidence="3" id="KW-1185">Reference proteome</keyword>
<proteinExistence type="predicted"/>
<comment type="caution">
    <text evidence="2">The sequence shown here is derived from an EMBL/GenBank/DDBJ whole genome shotgun (WGS) entry which is preliminary data.</text>
</comment>
<feature type="region of interest" description="Disordered" evidence="1">
    <location>
        <begin position="1"/>
        <end position="25"/>
    </location>
</feature>
<sequence>MSERGKPAGRKRKAQTNLPENEEKNVPEFIHLLASDQTENNNKRGNVVDFQTLINESLILPNSSPTQGYELNRPEMIRCGGDSLGIHVPEQIQIKIGQNEYINMAVPLKGAVELITSSQMPF</sequence>
<evidence type="ECO:0000256" key="1">
    <source>
        <dbReference type="SAM" id="MobiDB-lite"/>
    </source>
</evidence>
<accession>A0A9D4K8R2</accession>
<evidence type="ECO:0000313" key="3">
    <source>
        <dbReference type="Proteomes" id="UP000828390"/>
    </source>
</evidence>
<dbReference type="Proteomes" id="UP000828390">
    <property type="component" value="Unassembled WGS sequence"/>
</dbReference>
<evidence type="ECO:0000313" key="2">
    <source>
        <dbReference type="EMBL" id="KAH3834911.1"/>
    </source>
</evidence>